<dbReference type="PIRSF" id="PIRSF008502">
    <property type="entry name" value="UCP008502"/>
    <property type="match status" value="1"/>
</dbReference>
<dbReference type="EMBL" id="BAABBR010000001">
    <property type="protein sequence ID" value="GAA4034002.1"/>
    <property type="molecule type" value="Genomic_DNA"/>
</dbReference>
<reference evidence="2" key="1">
    <citation type="journal article" date="2019" name="Int. J. Syst. Evol. Microbiol.">
        <title>The Global Catalogue of Microorganisms (GCM) 10K type strain sequencing project: providing services to taxonomists for standard genome sequencing and annotation.</title>
        <authorList>
            <consortium name="The Broad Institute Genomics Platform"/>
            <consortium name="The Broad Institute Genome Sequencing Center for Infectious Disease"/>
            <person name="Wu L."/>
            <person name="Ma J."/>
        </authorList>
    </citation>
    <scope>NUCLEOTIDE SEQUENCE [LARGE SCALE GENOMIC DNA]</scope>
    <source>
        <strain evidence="2">JCM 17564</strain>
    </source>
</reference>
<dbReference type="SUPFAM" id="SSF160379">
    <property type="entry name" value="SP0830-like"/>
    <property type="match status" value="1"/>
</dbReference>
<organism evidence="1 2">
    <name type="scientific">Sphingomonas rosea</name>
    <dbReference type="NCBI Taxonomy" id="335605"/>
    <lineage>
        <taxon>Bacteria</taxon>
        <taxon>Pseudomonadati</taxon>
        <taxon>Pseudomonadota</taxon>
        <taxon>Alphaproteobacteria</taxon>
        <taxon>Sphingomonadales</taxon>
        <taxon>Sphingomonadaceae</taxon>
        <taxon>Sphingomonas</taxon>
    </lineage>
</organism>
<dbReference type="Pfam" id="PF08002">
    <property type="entry name" value="DUF1697"/>
    <property type="match status" value="1"/>
</dbReference>
<dbReference type="Gene3D" id="3.30.70.1280">
    <property type="entry name" value="SP0830-like domains"/>
    <property type="match status" value="1"/>
</dbReference>
<sequence>MTAYVAFLRAVNVSGTGKLPMAELRRMGEECGFANVRTYIASGNLLFESKLSEAKVAGLVADKVAKWFGKPVPVLVRSAAEMRAIADSNPFPEESGSRNFVFFLAGPPPADFMAAVRGREDERIAAGRREICVAYGEGIGKTKLVIPAVKTGTARNRNTVEKIAAMLEEQA</sequence>
<accession>A0ABP7U0C6</accession>
<protein>
    <submittedName>
        <fullName evidence="1">DUF1697 domain-containing protein</fullName>
    </submittedName>
</protein>
<dbReference type="InterPro" id="IPR012545">
    <property type="entry name" value="DUF1697"/>
</dbReference>
<evidence type="ECO:0000313" key="1">
    <source>
        <dbReference type="EMBL" id="GAA4034002.1"/>
    </source>
</evidence>
<dbReference type="Proteomes" id="UP001424459">
    <property type="component" value="Unassembled WGS sequence"/>
</dbReference>
<gene>
    <name evidence="1" type="ORF">GCM10022281_12580</name>
</gene>
<dbReference type="RefSeq" id="WP_344696176.1">
    <property type="nucleotide sequence ID" value="NZ_BAABBR010000001.1"/>
</dbReference>
<keyword evidence="2" id="KW-1185">Reference proteome</keyword>
<evidence type="ECO:0000313" key="2">
    <source>
        <dbReference type="Proteomes" id="UP001424459"/>
    </source>
</evidence>
<name>A0ABP7U0C6_9SPHN</name>
<proteinExistence type="predicted"/>
<dbReference type="PANTHER" id="PTHR36439:SF1">
    <property type="entry name" value="DUF1697 DOMAIN-CONTAINING PROTEIN"/>
    <property type="match status" value="1"/>
</dbReference>
<dbReference type="PANTHER" id="PTHR36439">
    <property type="entry name" value="BLL4334 PROTEIN"/>
    <property type="match status" value="1"/>
</dbReference>
<comment type="caution">
    <text evidence="1">The sequence shown here is derived from an EMBL/GenBank/DDBJ whole genome shotgun (WGS) entry which is preliminary data.</text>
</comment>